<sequence>MSNNELSGARPASVKTVAALVLLEAVAVLAYGINYLMHINDPGVLNMSGRIFMVVLCLAAGVWQGWVAFSFFKGRAWTRAAIVAWQLFQVILATTYFQTELIGAAVAAFFVAAIALVLLFAPQTTAFLGDRKTH</sequence>
<dbReference type="AlphaFoldDB" id="A0A5B7WRH1"/>
<reference evidence="2 3" key="1">
    <citation type="submission" date="2018-12" db="EMBL/GenBank/DDBJ databases">
        <title>Complete Genome Sequence of Glutamicibacter creatinolyticus strain LGCM259,isolated from an abscess of a 12-year-old mare in Italy.</title>
        <authorList>
            <person name="Santos R.G."/>
            <person name="Silva A.L."/>
            <person name="Seyffert N."/>
            <person name="Castro T.L.P."/>
            <person name="Attili A.R."/>
            <person name="Rifici C."/>
            <person name="Mazzullo G."/>
            <person name="Brenig B."/>
            <person name="Venanzi F."/>
            <person name="Azevedo V."/>
        </authorList>
    </citation>
    <scope>NUCLEOTIDE SEQUENCE [LARGE SCALE GENOMIC DNA]</scope>
    <source>
        <strain evidence="2 3">LGCM 259</strain>
    </source>
</reference>
<dbReference type="EMBL" id="CP034412">
    <property type="protein sequence ID" value="QCY46736.1"/>
    <property type="molecule type" value="Genomic_DNA"/>
</dbReference>
<accession>A0A5B7WRH1</accession>
<evidence type="ECO:0000313" key="2">
    <source>
        <dbReference type="EMBL" id="QCY46736.1"/>
    </source>
</evidence>
<dbReference type="KEGG" id="gcr:GcLGCM259_0987"/>
<evidence type="ECO:0000313" key="3">
    <source>
        <dbReference type="Proteomes" id="UP000307000"/>
    </source>
</evidence>
<dbReference type="RefSeq" id="WP_138172930.1">
    <property type="nucleotide sequence ID" value="NZ_CP034412.1"/>
</dbReference>
<keyword evidence="1" id="KW-0812">Transmembrane</keyword>
<feature type="transmembrane region" description="Helical" evidence="1">
    <location>
        <begin position="102"/>
        <end position="121"/>
    </location>
</feature>
<keyword evidence="3" id="KW-1185">Reference proteome</keyword>
<protein>
    <submittedName>
        <fullName evidence="2">Uncharacterized protein</fullName>
    </submittedName>
</protein>
<gene>
    <name evidence="2" type="ORF">GcLGCM259_0987</name>
</gene>
<name>A0A5B7WRH1_9MICC</name>
<keyword evidence="1" id="KW-1133">Transmembrane helix</keyword>
<evidence type="ECO:0000256" key="1">
    <source>
        <dbReference type="SAM" id="Phobius"/>
    </source>
</evidence>
<proteinExistence type="predicted"/>
<feature type="transmembrane region" description="Helical" evidence="1">
    <location>
        <begin position="12"/>
        <end position="31"/>
    </location>
</feature>
<keyword evidence="1" id="KW-0472">Membrane</keyword>
<dbReference type="Proteomes" id="UP000307000">
    <property type="component" value="Chromosome"/>
</dbReference>
<organism evidence="2 3">
    <name type="scientific">Glutamicibacter creatinolyticus</name>
    <dbReference type="NCBI Taxonomy" id="162496"/>
    <lineage>
        <taxon>Bacteria</taxon>
        <taxon>Bacillati</taxon>
        <taxon>Actinomycetota</taxon>
        <taxon>Actinomycetes</taxon>
        <taxon>Micrococcales</taxon>
        <taxon>Micrococcaceae</taxon>
        <taxon>Glutamicibacter</taxon>
    </lineage>
</organism>
<feature type="transmembrane region" description="Helical" evidence="1">
    <location>
        <begin position="51"/>
        <end position="69"/>
    </location>
</feature>